<evidence type="ECO:0000313" key="2">
    <source>
        <dbReference type="Proteomes" id="UP000663193"/>
    </source>
</evidence>
<dbReference type="Proteomes" id="UP000663193">
    <property type="component" value="Chromosome 4"/>
</dbReference>
<dbReference type="AlphaFoldDB" id="A0A7U2EVZ0"/>
<organism evidence="1 2">
    <name type="scientific">Phaeosphaeria nodorum (strain SN15 / ATCC MYA-4574 / FGSC 10173)</name>
    <name type="common">Glume blotch fungus</name>
    <name type="synonym">Parastagonospora nodorum</name>
    <dbReference type="NCBI Taxonomy" id="321614"/>
    <lineage>
        <taxon>Eukaryota</taxon>
        <taxon>Fungi</taxon>
        <taxon>Dikarya</taxon>
        <taxon>Ascomycota</taxon>
        <taxon>Pezizomycotina</taxon>
        <taxon>Dothideomycetes</taxon>
        <taxon>Pleosporomycetidae</taxon>
        <taxon>Pleosporales</taxon>
        <taxon>Pleosporineae</taxon>
        <taxon>Phaeosphaeriaceae</taxon>
        <taxon>Parastagonospora</taxon>
    </lineage>
</organism>
<accession>A0A7U2EVZ0</accession>
<name>A0A7U2EVZ0_PHANO</name>
<dbReference type="EMBL" id="CP069026">
    <property type="protein sequence ID" value="QRC94120.1"/>
    <property type="molecule type" value="Genomic_DNA"/>
</dbReference>
<proteinExistence type="predicted"/>
<protein>
    <submittedName>
        <fullName evidence="1">Uncharacterized protein</fullName>
    </submittedName>
</protein>
<gene>
    <name evidence="1" type="ORF">JI435_405190</name>
</gene>
<keyword evidence="2" id="KW-1185">Reference proteome</keyword>
<reference evidence="2" key="1">
    <citation type="journal article" date="2021" name="BMC Genomics">
        <title>Chromosome-level genome assembly and manually-curated proteome of model necrotroph Parastagonospora nodorum Sn15 reveals a genome-wide trove of candidate effector homologs, and redundancy of virulence-related functions within an accessory chromosome.</title>
        <authorList>
            <person name="Bertazzoni S."/>
            <person name="Jones D.A.B."/>
            <person name="Phan H.T."/>
            <person name="Tan K.-C."/>
            <person name="Hane J.K."/>
        </authorList>
    </citation>
    <scope>NUCLEOTIDE SEQUENCE [LARGE SCALE GENOMIC DNA]</scope>
    <source>
        <strain evidence="2">SN15 / ATCC MYA-4574 / FGSC 10173)</strain>
    </source>
</reference>
<evidence type="ECO:0000313" key="1">
    <source>
        <dbReference type="EMBL" id="QRC94120.1"/>
    </source>
</evidence>
<dbReference type="VEuPathDB" id="FungiDB:JI435_405190"/>
<sequence length="81" mass="9608">MSSSLERFRLLHELTRRYRWMHTEVAARSVYGPSALRCFFFLWNAQLQGVHLITVWPGMDMLRGDFPHIRVYIEGLRASIL</sequence>